<dbReference type="AlphaFoldDB" id="A0A381RZG1"/>
<gene>
    <name evidence="1" type="ORF">METZ01_LOCUS49365</name>
</gene>
<dbReference type="EMBL" id="UINC01002422">
    <property type="protein sequence ID" value="SUZ96511.1"/>
    <property type="molecule type" value="Genomic_DNA"/>
</dbReference>
<accession>A0A381RZG1</accession>
<proteinExistence type="predicted"/>
<organism evidence="1">
    <name type="scientific">marine metagenome</name>
    <dbReference type="NCBI Taxonomy" id="408172"/>
    <lineage>
        <taxon>unclassified sequences</taxon>
        <taxon>metagenomes</taxon>
        <taxon>ecological metagenomes</taxon>
    </lineage>
</organism>
<name>A0A381RZG1_9ZZZZ</name>
<sequence>MASVSLQVFCLLPPMARPERFELPTLWFVATRSIQLSYGRTLIHYS</sequence>
<reference evidence="1" key="1">
    <citation type="submission" date="2018-05" db="EMBL/GenBank/DDBJ databases">
        <authorList>
            <person name="Lanie J.A."/>
            <person name="Ng W.-L."/>
            <person name="Kazmierczak K.M."/>
            <person name="Andrzejewski T.M."/>
            <person name="Davidsen T.M."/>
            <person name="Wayne K.J."/>
            <person name="Tettelin H."/>
            <person name="Glass J.I."/>
            <person name="Rusch D."/>
            <person name="Podicherti R."/>
            <person name="Tsui H.-C.T."/>
            <person name="Winkler M.E."/>
        </authorList>
    </citation>
    <scope>NUCLEOTIDE SEQUENCE</scope>
</reference>
<protein>
    <submittedName>
        <fullName evidence="1">Uncharacterized protein</fullName>
    </submittedName>
</protein>
<evidence type="ECO:0000313" key="1">
    <source>
        <dbReference type="EMBL" id="SUZ96511.1"/>
    </source>
</evidence>